<evidence type="ECO:0000256" key="1">
    <source>
        <dbReference type="SAM" id="SignalP"/>
    </source>
</evidence>
<gene>
    <name evidence="2" type="ORF">PQU95_13310</name>
</gene>
<dbReference type="Pfam" id="PF14334">
    <property type="entry name" value="DUF4390"/>
    <property type="match status" value="1"/>
</dbReference>
<organism evidence="2 3">
    <name type="scientific">Vogesella aquatica</name>
    <dbReference type="NCBI Taxonomy" id="2984206"/>
    <lineage>
        <taxon>Bacteria</taxon>
        <taxon>Pseudomonadati</taxon>
        <taxon>Pseudomonadota</taxon>
        <taxon>Betaproteobacteria</taxon>
        <taxon>Neisseriales</taxon>
        <taxon>Chromobacteriaceae</taxon>
        <taxon>Vogesella</taxon>
    </lineage>
</organism>
<dbReference type="RefSeq" id="WP_272752457.1">
    <property type="nucleotide sequence ID" value="NZ_JAQQLF010000016.1"/>
</dbReference>
<evidence type="ECO:0000313" key="3">
    <source>
        <dbReference type="Proteomes" id="UP001219956"/>
    </source>
</evidence>
<comment type="caution">
    <text evidence="2">The sequence shown here is derived from an EMBL/GenBank/DDBJ whole genome shotgun (WGS) entry which is preliminary data.</text>
</comment>
<dbReference type="Proteomes" id="UP001219956">
    <property type="component" value="Unassembled WGS sequence"/>
</dbReference>
<accession>A0ABT5J064</accession>
<sequence>MTASTTPCWLKRFSLALGFLLCLLSALPAQAAEDIVARRLSARIEEGALEISTRYQTTLPAPLQDALQQGVPLTFQLTFELTRPRSSAWWQQLKTLFEPTATLSFKLVYYRLTNRYRVAIGGLATNYGSLNEALSAVGSIAGWRVMDVSGWDSDSQHSLRGRVRLELDISQLPRPFQLNALGSRDWTLESDWITVAPEVNN</sequence>
<feature type="chain" id="PRO_5046154754" evidence="1">
    <location>
        <begin position="32"/>
        <end position="201"/>
    </location>
</feature>
<evidence type="ECO:0000313" key="2">
    <source>
        <dbReference type="EMBL" id="MDC7718192.1"/>
    </source>
</evidence>
<dbReference type="InterPro" id="IPR025500">
    <property type="entry name" value="DUF4390"/>
</dbReference>
<feature type="signal peptide" evidence="1">
    <location>
        <begin position="1"/>
        <end position="31"/>
    </location>
</feature>
<keyword evidence="1" id="KW-0732">Signal</keyword>
<name>A0ABT5J064_9NEIS</name>
<reference evidence="2 3" key="1">
    <citation type="submission" date="2023-01" db="EMBL/GenBank/DDBJ databases">
        <title>Novel species of the genus Vogesella isolated from rivers.</title>
        <authorList>
            <person name="Lu H."/>
        </authorList>
    </citation>
    <scope>NUCLEOTIDE SEQUENCE [LARGE SCALE GENOMIC DNA]</scope>
    <source>
        <strain evidence="2 3">DC21W</strain>
    </source>
</reference>
<dbReference type="EMBL" id="JAQQLF010000016">
    <property type="protein sequence ID" value="MDC7718192.1"/>
    <property type="molecule type" value="Genomic_DNA"/>
</dbReference>
<protein>
    <submittedName>
        <fullName evidence="2">DUF4390 domain-containing protein</fullName>
    </submittedName>
</protein>
<proteinExistence type="predicted"/>
<keyword evidence="3" id="KW-1185">Reference proteome</keyword>